<comment type="subcellular location">
    <subcellularLocation>
        <location evidence="1">Cell membrane</location>
        <topology evidence="1">Peripheral membrane protein</topology>
        <orientation evidence="1">Cytoplasmic side</orientation>
    </subcellularLocation>
</comment>
<protein>
    <recommendedName>
        <fullName evidence="3 13">Flagellar biosynthesis protein FlhF</fullName>
    </recommendedName>
</protein>
<evidence type="ECO:0000256" key="7">
    <source>
        <dbReference type="ARBA" id="ARBA00022795"/>
    </source>
</evidence>
<dbReference type="GO" id="GO:0005525">
    <property type="term" value="F:GTP binding"/>
    <property type="evidence" value="ECO:0007669"/>
    <property type="project" value="UniProtKB-UniRule"/>
</dbReference>
<keyword evidence="15" id="KW-0966">Cell projection</keyword>
<feature type="domain" description="SRP54-type proteins GTP-binding" evidence="14">
    <location>
        <begin position="207"/>
        <end position="399"/>
    </location>
</feature>
<evidence type="ECO:0000256" key="10">
    <source>
        <dbReference type="ARBA" id="ARBA00023136"/>
    </source>
</evidence>
<evidence type="ECO:0000256" key="6">
    <source>
        <dbReference type="ARBA" id="ARBA00022741"/>
    </source>
</evidence>
<comment type="similarity">
    <text evidence="2">Belongs to the GTP-binding SRP family.</text>
</comment>
<accession>A0A5S4ZTT7</accession>
<dbReference type="GO" id="GO:0005047">
    <property type="term" value="F:signal recognition particle binding"/>
    <property type="evidence" value="ECO:0007669"/>
    <property type="project" value="TreeGrafter"/>
</dbReference>
<sequence length="409" mass="45699">MKIKKVVAADMQQALQQIRRELGEDAVIVSTAKEPIRSIRQLFGPRRIEVTAAVDDHEFNVPVQQKIEAPAPPLLLESPVPAGRDENAKSVVEPETPARIIPGKLVPARLPEPIMEISEKSQNNWFNIVLQQELNKGGGKMDSGLPGKWKKLLQRAEINEVIIEKLLKDMPSNIEQDDSLSEEIFRAHLKKRIIDLVKIAYASKSAARIHSFIGPTGVGKTLTLAKLATKYKVVEKKRIGLITVYNHRFGITEKLNYYGKIIDVPVDVVMTPGELTRAVEKHSDKDIVFIDTEGRPSMNRSQVLELHTFMGAVKETQSIHLVLSAPTKNRDLIRIANDFLPIGYDKIIFTKLDETDTYGSMLNVSCDTGLPVGYVTRGQNVPDDIEHMTPKRFADIIIGGLVTDEDYQS</sequence>
<evidence type="ECO:0000256" key="13">
    <source>
        <dbReference type="NCBIfam" id="TIGR03499"/>
    </source>
</evidence>
<evidence type="ECO:0000313" key="16">
    <source>
        <dbReference type="Proteomes" id="UP000323166"/>
    </source>
</evidence>
<organism evidence="15 16">
    <name type="scientific">Desulfallas thermosapovorans DSM 6562</name>
    <dbReference type="NCBI Taxonomy" id="1121431"/>
    <lineage>
        <taxon>Bacteria</taxon>
        <taxon>Bacillati</taxon>
        <taxon>Bacillota</taxon>
        <taxon>Clostridia</taxon>
        <taxon>Eubacteriales</taxon>
        <taxon>Desulfallaceae</taxon>
        <taxon>Desulfallas</taxon>
    </lineage>
</organism>
<name>A0A5S4ZTT7_9FIRM</name>
<evidence type="ECO:0000259" key="14">
    <source>
        <dbReference type="SMART" id="SM00962"/>
    </source>
</evidence>
<keyword evidence="4" id="KW-0813">Transport</keyword>
<keyword evidence="9" id="KW-0342">GTP-binding</keyword>
<keyword evidence="5" id="KW-1003">Cell membrane</keyword>
<dbReference type="PANTHER" id="PTHR43134">
    <property type="entry name" value="SIGNAL RECOGNITION PARTICLE RECEPTOR SUBUNIT ALPHA"/>
    <property type="match status" value="1"/>
</dbReference>
<evidence type="ECO:0000256" key="4">
    <source>
        <dbReference type="ARBA" id="ARBA00022448"/>
    </source>
</evidence>
<dbReference type="FunFam" id="3.40.50.300:FF:000695">
    <property type="entry name" value="Flagellar biosynthesis regulator FlhF"/>
    <property type="match status" value="1"/>
</dbReference>
<dbReference type="GO" id="GO:0015031">
    <property type="term" value="P:protein transport"/>
    <property type="evidence" value="ECO:0007669"/>
    <property type="project" value="UniProtKB-KW"/>
</dbReference>
<comment type="caution">
    <text evidence="15">The sequence shown here is derived from an EMBL/GenBank/DDBJ whole genome shotgun (WGS) entry which is preliminary data.</text>
</comment>
<keyword evidence="7" id="KW-1005">Bacterial flagellum biogenesis</keyword>
<gene>
    <name evidence="15" type="ORF">LX24_01252</name>
</gene>
<dbReference type="Gene3D" id="3.40.50.300">
    <property type="entry name" value="P-loop containing nucleotide triphosphate hydrolases"/>
    <property type="match status" value="1"/>
</dbReference>
<dbReference type="AlphaFoldDB" id="A0A5S4ZTT7"/>
<proteinExistence type="inferred from homology"/>
<evidence type="ECO:0000256" key="5">
    <source>
        <dbReference type="ARBA" id="ARBA00022475"/>
    </source>
</evidence>
<comment type="function">
    <text evidence="12">Necessary for flagellar biosynthesis. May be involved in translocation of the flagellum.</text>
</comment>
<keyword evidence="11" id="KW-1006">Bacterial flagellum protein export</keyword>
<dbReference type="RefSeq" id="WP_166511271.1">
    <property type="nucleotide sequence ID" value="NZ_VNHM01000005.1"/>
</dbReference>
<evidence type="ECO:0000313" key="15">
    <source>
        <dbReference type="EMBL" id="TYO96294.1"/>
    </source>
</evidence>
<keyword evidence="6" id="KW-0547">Nucleotide-binding</keyword>
<keyword evidence="8" id="KW-0653">Protein transport</keyword>
<dbReference type="InterPro" id="IPR027417">
    <property type="entry name" value="P-loop_NTPase"/>
</dbReference>
<dbReference type="Pfam" id="PF00448">
    <property type="entry name" value="SRP54"/>
    <property type="match status" value="1"/>
</dbReference>
<keyword evidence="16" id="KW-1185">Reference proteome</keyword>
<dbReference type="Gene3D" id="1.20.120.1380">
    <property type="entry name" value="Flagellar FlhF biosynthesis protein, N domain"/>
    <property type="match status" value="1"/>
</dbReference>
<dbReference type="SUPFAM" id="SSF52540">
    <property type="entry name" value="P-loop containing nucleoside triphosphate hydrolases"/>
    <property type="match status" value="2"/>
</dbReference>
<dbReference type="GO" id="GO:0006614">
    <property type="term" value="P:SRP-dependent cotranslational protein targeting to membrane"/>
    <property type="evidence" value="ECO:0007669"/>
    <property type="project" value="UniProtKB-UniRule"/>
</dbReference>
<evidence type="ECO:0000256" key="9">
    <source>
        <dbReference type="ARBA" id="ARBA00023134"/>
    </source>
</evidence>
<dbReference type="InterPro" id="IPR000897">
    <property type="entry name" value="SRP54_GTPase_dom"/>
</dbReference>
<dbReference type="InterPro" id="IPR047040">
    <property type="entry name" value="FlhF__GTPase_dom"/>
</dbReference>
<dbReference type="EMBL" id="VNHM01000005">
    <property type="protein sequence ID" value="TYO96294.1"/>
    <property type="molecule type" value="Genomic_DNA"/>
</dbReference>
<dbReference type="Proteomes" id="UP000323166">
    <property type="component" value="Unassembled WGS sequence"/>
</dbReference>
<dbReference type="CDD" id="cd17873">
    <property type="entry name" value="FlhF"/>
    <property type="match status" value="1"/>
</dbReference>
<dbReference type="PANTHER" id="PTHR43134:SF3">
    <property type="entry name" value="FLAGELLAR BIOSYNTHESIS PROTEIN FLHF"/>
    <property type="match status" value="1"/>
</dbReference>
<evidence type="ECO:0000256" key="12">
    <source>
        <dbReference type="ARBA" id="ARBA00025337"/>
    </source>
</evidence>
<evidence type="ECO:0000256" key="3">
    <source>
        <dbReference type="ARBA" id="ARBA00014919"/>
    </source>
</evidence>
<evidence type="ECO:0000256" key="11">
    <source>
        <dbReference type="ARBA" id="ARBA00023225"/>
    </source>
</evidence>
<dbReference type="GO" id="GO:0044781">
    <property type="term" value="P:bacterial-type flagellum organization"/>
    <property type="evidence" value="ECO:0007669"/>
    <property type="project" value="UniProtKB-UniRule"/>
</dbReference>
<keyword evidence="10" id="KW-0472">Membrane</keyword>
<keyword evidence="15" id="KW-0282">Flagellum</keyword>
<reference evidence="15 16" key="1">
    <citation type="submission" date="2019-07" db="EMBL/GenBank/DDBJ databases">
        <title>Genomic Encyclopedia of Type Strains, Phase I: the one thousand microbial genomes (KMG-I) project.</title>
        <authorList>
            <person name="Kyrpides N."/>
        </authorList>
    </citation>
    <scope>NUCLEOTIDE SEQUENCE [LARGE SCALE GENOMIC DNA]</scope>
    <source>
        <strain evidence="15 16">DSM 6562</strain>
    </source>
</reference>
<dbReference type="InterPro" id="IPR020006">
    <property type="entry name" value="FlhF"/>
</dbReference>
<evidence type="ECO:0000256" key="2">
    <source>
        <dbReference type="ARBA" id="ARBA00008531"/>
    </source>
</evidence>
<dbReference type="GO" id="GO:0005886">
    <property type="term" value="C:plasma membrane"/>
    <property type="evidence" value="ECO:0007669"/>
    <property type="project" value="UniProtKB-SubCell"/>
</dbReference>
<keyword evidence="15" id="KW-0969">Cilium</keyword>
<evidence type="ECO:0000256" key="1">
    <source>
        <dbReference type="ARBA" id="ARBA00004413"/>
    </source>
</evidence>
<dbReference type="NCBIfam" id="TIGR03499">
    <property type="entry name" value="FlhF"/>
    <property type="match status" value="1"/>
</dbReference>
<dbReference type="GO" id="GO:0003924">
    <property type="term" value="F:GTPase activity"/>
    <property type="evidence" value="ECO:0007669"/>
    <property type="project" value="UniProtKB-UniRule"/>
</dbReference>
<dbReference type="SMART" id="SM00962">
    <property type="entry name" value="SRP54"/>
    <property type="match status" value="1"/>
</dbReference>
<evidence type="ECO:0000256" key="8">
    <source>
        <dbReference type="ARBA" id="ARBA00022927"/>
    </source>
</evidence>